<name>A0A557SYR4_9ARCH</name>
<evidence type="ECO:0000313" key="1">
    <source>
        <dbReference type="EMBL" id="TVP41750.1"/>
    </source>
</evidence>
<protein>
    <submittedName>
        <fullName evidence="1">Uncharacterized protein</fullName>
    </submittedName>
</protein>
<sequence>MRLPLKEKGKNPDTIILLNRFYDNIKDVFENSIKNNIVTIDTKVMLGDFSVIETASFDPNKIVTLFQNFEKMVNTKTTNWQIVPVQSTKSDDIRRLYFQLSLEIEKFYFYIYMGIQFHSLLYYQIDKQVIQISKQMRDLEQLNKSAKSEITIKGDQIIKQELEKLGFKGVDNTQLFEELFTQNDLTKNLIEKASSIEEEYPHIEKNNDQIVKLKKELETMIIEIYHIELASLDQNKMLQGENGMVIYVDFEMIKNKKTKEKTSVINFEKIPKETLDAIKTELEFLYELMRNELKT</sequence>
<accession>A0A557SYR4</accession>
<evidence type="ECO:0000313" key="2">
    <source>
        <dbReference type="Proteomes" id="UP000315289"/>
    </source>
</evidence>
<gene>
    <name evidence="1" type="ORF">NARC_10156</name>
</gene>
<proteinExistence type="predicted"/>
<dbReference type="EMBL" id="VOAH01000001">
    <property type="protein sequence ID" value="TVP41750.1"/>
    <property type="molecule type" value="Genomic_DNA"/>
</dbReference>
<comment type="caution">
    <text evidence="1">The sequence shown here is derived from an EMBL/GenBank/DDBJ whole genome shotgun (WGS) entry which is preliminary data.</text>
</comment>
<organism evidence="1 2">
    <name type="scientific">Candidatus Nitrosocosmicus arcticus</name>
    <dbReference type="NCBI Taxonomy" id="2035267"/>
    <lineage>
        <taxon>Archaea</taxon>
        <taxon>Nitrososphaerota</taxon>
        <taxon>Nitrososphaeria</taxon>
        <taxon>Nitrososphaerales</taxon>
        <taxon>Nitrososphaeraceae</taxon>
        <taxon>Candidatus Nitrosocosmicus</taxon>
    </lineage>
</organism>
<keyword evidence="2" id="KW-1185">Reference proteome</keyword>
<reference evidence="1 2" key="1">
    <citation type="journal article" date="2019" name="Front. Microbiol.">
        <title>Ammonia Oxidation by the Arctic Terrestrial Thaumarchaeote Candidatus Nitrosocosmicus arcticus Is Stimulated by Increasing Temperatures.</title>
        <authorList>
            <person name="Alves R.J.E."/>
            <person name="Kerou M."/>
            <person name="Zappe A."/>
            <person name="Bittner R."/>
            <person name="Abby S.S."/>
            <person name="Schmidt H.A."/>
            <person name="Pfeifer K."/>
            <person name="Schleper C."/>
        </authorList>
    </citation>
    <scope>NUCLEOTIDE SEQUENCE [LARGE SCALE GENOMIC DNA]</scope>
    <source>
        <strain evidence="1 2">Kfb</strain>
    </source>
</reference>
<dbReference type="RefSeq" id="WP_144728330.1">
    <property type="nucleotide sequence ID" value="NZ_ML675578.1"/>
</dbReference>
<dbReference type="OrthoDB" id="9068at2157"/>
<dbReference type="AlphaFoldDB" id="A0A557SYR4"/>
<dbReference type="Proteomes" id="UP000315289">
    <property type="component" value="Unassembled WGS sequence"/>
</dbReference>